<proteinExistence type="predicted"/>
<sequence length="110" mass="11826">MDRAHVMLYVLALASGLVGGTGDILLNHWAKVSHKPIYLLGGYACWILALVLFTVMLKKGMLADCVILFLLANCAVALVVGPVMFDDHMSTQKWAGVALAVFALVLMHTG</sequence>
<evidence type="ECO:0000256" key="1">
    <source>
        <dbReference type="SAM" id="Phobius"/>
    </source>
</evidence>
<reference evidence="2 3" key="1">
    <citation type="journal article" date="2016" name="Nat. Commun.">
        <title>Thousands of microbial genomes shed light on interconnected biogeochemical processes in an aquifer system.</title>
        <authorList>
            <person name="Anantharaman K."/>
            <person name="Brown C.T."/>
            <person name="Hug L.A."/>
            <person name="Sharon I."/>
            <person name="Castelle C.J."/>
            <person name="Probst A.J."/>
            <person name="Thomas B.C."/>
            <person name="Singh A."/>
            <person name="Wilkins M.J."/>
            <person name="Karaoz U."/>
            <person name="Brodie E.L."/>
            <person name="Williams K.H."/>
            <person name="Hubbard S.S."/>
            <person name="Banfield J.F."/>
        </authorList>
    </citation>
    <scope>NUCLEOTIDE SEQUENCE [LARGE SCALE GENOMIC DNA]</scope>
</reference>
<comment type="caution">
    <text evidence="2">The sequence shown here is derived from an EMBL/GenBank/DDBJ whole genome shotgun (WGS) entry which is preliminary data.</text>
</comment>
<dbReference type="AlphaFoldDB" id="A0A1G1X592"/>
<accession>A0A1G1X592</accession>
<keyword evidence="1" id="KW-0812">Transmembrane</keyword>
<feature type="transmembrane region" description="Helical" evidence="1">
    <location>
        <begin position="62"/>
        <end position="85"/>
    </location>
</feature>
<feature type="transmembrane region" description="Helical" evidence="1">
    <location>
        <begin position="36"/>
        <end position="55"/>
    </location>
</feature>
<evidence type="ECO:0000313" key="3">
    <source>
        <dbReference type="Proteomes" id="UP000177941"/>
    </source>
</evidence>
<protein>
    <recommendedName>
        <fullName evidence="4">EamA domain-containing protein</fullName>
    </recommendedName>
</protein>
<dbReference type="EMBL" id="MHHS01000051">
    <property type="protein sequence ID" value="OGY35159.1"/>
    <property type="molecule type" value="Genomic_DNA"/>
</dbReference>
<name>A0A1G1X592_9BACT</name>
<organism evidence="2 3">
    <name type="scientific">Candidatus Andersenbacteria bacterium RIFCSPHIGHO2_12_FULL_45_11b</name>
    <dbReference type="NCBI Taxonomy" id="1797282"/>
    <lineage>
        <taxon>Bacteria</taxon>
        <taxon>Candidatus Anderseniibacteriota</taxon>
    </lineage>
</organism>
<dbReference type="SUPFAM" id="SSF103481">
    <property type="entry name" value="Multidrug resistance efflux transporter EmrE"/>
    <property type="match status" value="1"/>
</dbReference>
<dbReference type="InterPro" id="IPR037185">
    <property type="entry name" value="EmrE-like"/>
</dbReference>
<dbReference type="Gene3D" id="1.10.3730.20">
    <property type="match status" value="1"/>
</dbReference>
<keyword evidence="1" id="KW-0472">Membrane</keyword>
<dbReference type="Proteomes" id="UP000177941">
    <property type="component" value="Unassembled WGS sequence"/>
</dbReference>
<evidence type="ECO:0000313" key="2">
    <source>
        <dbReference type="EMBL" id="OGY35159.1"/>
    </source>
</evidence>
<keyword evidence="1" id="KW-1133">Transmembrane helix</keyword>
<feature type="transmembrane region" description="Helical" evidence="1">
    <location>
        <begin position="7"/>
        <end position="30"/>
    </location>
</feature>
<evidence type="ECO:0008006" key="4">
    <source>
        <dbReference type="Google" id="ProtNLM"/>
    </source>
</evidence>
<gene>
    <name evidence="2" type="ORF">A3E36_00590</name>
</gene>